<gene>
    <name evidence="2" type="ORF">MATL_G00021450</name>
</gene>
<reference evidence="2" key="1">
    <citation type="submission" date="2021-01" db="EMBL/GenBank/DDBJ databases">
        <authorList>
            <person name="Zahm M."/>
            <person name="Roques C."/>
            <person name="Cabau C."/>
            <person name="Klopp C."/>
            <person name="Donnadieu C."/>
            <person name="Jouanno E."/>
            <person name="Lampietro C."/>
            <person name="Louis A."/>
            <person name="Herpin A."/>
            <person name="Echchiki A."/>
            <person name="Berthelot C."/>
            <person name="Parey E."/>
            <person name="Roest-Crollius H."/>
            <person name="Braasch I."/>
            <person name="Postlethwait J."/>
            <person name="Bobe J."/>
            <person name="Montfort J."/>
            <person name="Bouchez O."/>
            <person name="Begum T."/>
            <person name="Mejri S."/>
            <person name="Adams A."/>
            <person name="Chen W.-J."/>
            <person name="Guiguen Y."/>
        </authorList>
    </citation>
    <scope>NUCLEOTIDE SEQUENCE</scope>
    <source>
        <strain evidence="2">YG-15Mar2019-1</strain>
        <tissue evidence="2">Brain</tissue>
    </source>
</reference>
<organism evidence="2 3">
    <name type="scientific">Megalops atlanticus</name>
    <name type="common">Tarpon</name>
    <name type="synonym">Clupea gigantea</name>
    <dbReference type="NCBI Taxonomy" id="7932"/>
    <lineage>
        <taxon>Eukaryota</taxon>
        <taxon>Metazoa</taxon>
        <taxon>Chordata</taxon>
        <taxon>Craniata</taxon>
        <taxon>Vertebrata</taxon>
        <taxon>Euteleostomi</taxon>
        <taxon>Actinopterygii</taxon>
        <taxon>Neopterygii</taxon>
        <taxon>Teleostei</taxon>
        <taxon>Elopiformes</taxon>
        <taxon>Megalopidae</taxon>
        <taxon>Megalops</taxon>
    </lineage>
</organism>
<feature type="compositionally biased region" description="Basic and acidic residues" evidence="1">
    <location>
        <begin position="7"/>
        <end position="28"/>
    </location>
</feature>
<proteinExistence type="predicted"/>
<dbReference type="AlphaFoldDB" id="A0A9D3TFF8"/>
<keyword evidence="3" id="KW-1185">Reference proteome</keyword>
<evidence type="ECO:0000256" key="1">
    <source>
        <dbReference type="SAM" id="MobiDB-lite"/>
    </source>
</evidence>
<evidence type="ECO:0000313" key="2">
    <source>
        <dbReference type="EMBL" id="KAG7487266.1"/>
    </source>
</evidence>
<dbReference type="Proteomes" id="UP001046870">
    <property type="component" value="Chromosome 2"/>
</dbReference>
<feature type="compositionally biased region" description="Basic and acidic residues" evidence="1">
    <location>
        <begin position="45"/>
        <end position="54"/>
    </location>
</feature>
<dbReference type="EMBL" id="JAFDVH010000002">
    <property type="protein sequence ID" value="KAG7487266.1"/>
    <property type="molecule type" value="Genomic_DNA"/>
</dbReference>
<sequence length="188" mass="20730">MATQRVSENESGGKDMKTECVVDSRDYTGVELGSGLNRSEDIEERMERKTGYGMSREEVDILSNIKEEEVEEEEEGQMGDVASQVFACSQCPFTHMEEVNLQQHIEKLLRNDGHHWLTTHLGSNPGCGDTCWMLSYLSGSTNDKLQAVINPGVCRRPGGFPVLHPLSLSPSVSLDVSDHCISPASPCK</sequence>
<evidence type="ECO:0000313" key="3">
    <source>
        <dbReference type="Proteomes" id="UP001046870"/>
    </source>
</evidence>
<protein>
    <submittedName>
        <fullName evidence="2">Uncharacterized protein</fullName>
    </submittedName>
</protein>
<accession>A0A9D3TFF8</accession>
<name>A0A9D3TFF8_MEGAT</name>
<feature type="region of interest" description="Disordered" evidence="1">
    <location>
        <begin position="1"/>
        <end position="54"/>
    </location>
</feature>
<comment type="caution">
    <text evidence="2">The sequence shown here is derived from an EMBL/GenBank/DDBJ whole genome shotgun (WGS) entry which is preliminary data.</text>
</comment>
<dbReference type="OrthoDB" id="8963815at2759"/>